<feature type="chain" id="PRO_5020936688" evidence="1">
    <location>
        <begin position="22"/>
        <end position="103"/>
    </location>
</feature>
<evidence type="ECO:0000313" key="3">
    <source>
        <dbReference type="Proteomes" id="UP000309038"/>
    </source>
</evidence>
<accession>A0A4S4KNU8</accession>
<evidence type="ECO:0000313" key="2">
    <source>
        <dbReference type="EMBL" id="THG99846.1"/>
    </source>
</evidence>
<feature type="signal peptide" evidence="1">
    <location>
        <begin position="1"/>
        <end position="21"/>
    </location>
</feature>
<dbReference type="Proteomes" id="UP000309038">
    <property type="component" value="Unassembled WGS sequence"/>
</dbReference>
<keyword evidence="1" id="KW-0732">Signal</keyword>
<evidence type="ECO:0000256" key="1">
    <source>
        <dbReference type="SAM" id="SignalP"/>
    </source>
</evidence>
<reference evidence="2 3" key="1">
    <citation type="submission" date="2019-02" db="EMBL/GenBank/DDBJ databases">
        <title>Genome sequencing of the rare red list fungi Phlebia centrifuga.</title>
        <authorList>
            <person name="Buettner E."/>
            <person name="Kellner H."/>
        </authorList>
    </citation>
    <scope>NUCLEOTIDE SEQUENCE [LARGE SCALE GENOMIC DNA]</scope>
    <source>
        <strain evidence="2 3">DSM 108282</strain>
    </source>
</reference>
<name>A0A4S4KNU8_9APHY</name>
<sequence length="103" mass="11374">MAEKCMWFCEISILKVVVVLGSWPSLSDIEQELNLDPSSSELSNISTSALLIPSYANLTQDGWNICFYGLAYKLPQNILTSELNSIINGFKAQNLNSTETALL</sequence>
<keyword evidence="3" id="KW-1185">Reference proteome</keyword>
<dbReference type="EMBL" id="SGPJ01000067">
    <property type="protein sequence ID" value="THG99846.1"/>
    <property type="molecule type" value="Genomic_DNA"/>
</dbReference>
<proteinExistence type="predicted"/>
<dbReference type="AlphaFoldDB" id="A0A4S4KNU8"/>
<organism evidence="2 3">
    <name type="scientific">Hermanssonia centrifuga</name>
    <dbReference type="NCBI Taxonomy" id="98765"/>
    <lineage>
        <taxon>Eukaryota</taxon>
        <taxon>Fungi</taxon>
        <taxon>Dikarya</taxon>
        <taxon>Basidiomycota</taxon>
        <taxon>Agaricomycotina</taxon>
        <taxon>Agaricomycetes</taxon>
        <taxon>Polyporales</taxon>
        <taxon>Meruliaceae</taxon>
        <taxon>Hermanssonia</taxon>
    </lineage>
</organism>
<protein>
    <submittedName>
        <fullName evidence="2">Uncharacterized protein</fullName>
    </submittedName>
</protein>
<comment type="caution">
    <text evidence="2">The sequence shown here is derived from an EMBL/GenBank/DDBJ whole genome shotgun (WGS) entry which is preliminary data.</text>
</comment>
<gene>
    <name evidence="2" type="ORF">EW026_g2574</name>
</gene>